<evidence type="ECO:0000256" key="1">
    <source>
        <dbReference type="SAM" id="Phobius"/>
    </source>
</evidence>
<dbReference type="EMBL" id="OP429122">
    <property type="protein sequence ID" value="WEG68995.1"/>
    <property type="molecule type" value="Genomic_DNA"/>
</dbReference>
<dbReference type="EMBL" id="OP429138">
    <property type="protein sequence ID" value="WEG71223.1"/>
    <property type="molecule type" value="Genomic_DNA"/>
</dbReference>
<accession>A0A9Y1IJN2</accession>
<dbReference type="Gene3D" id="3.30.500.30">
    <property type="match status" value="1"/>
</dbReference>
<keyword evidence="1" id="KW-1133">Transmembrane helix</keyword>
<reference evidence="3" key="1">
    <citation type="submission" date="2022-09" db="EMBL/GenBank/DDBJ databases">
        <authorList>
            <person name="Vucak M."/>
            <person name="Davison A.J."/>
        </authorList>
    </citation>
    <scope>NUCLEOTIDE SEQUENCE</scope>
    <source>
        <strain evidence="3">Mnat29</strain>
        <strain evidence="4">Mnat36</strain>
    </source>
</reference>
<dbReference type="EMBL" id="OP429121">
    <property type="protein sequence ID" value="WEG68859.1"/>
    <property type="molecule type" value="Genomic_DNA"/>
</dbReference>
<keyword evidence="1" id="KW-0472">Membrane</keyword>
<evidence type="ECO:0000313" key="4">
    <source>
        <dbReference type="EMBL" id="WEG68995.1"/>
    </source>
</evidence>
<dbReference type="InterPro" id="IPR054048">
    <property type="entry name" value="M152_N"/>
</dbReference>
<name>A0A9Y1IJN2_9BETA</name>
<proteinExistence type="predicted"/>
<keyword evidence="1" id="KW-0812">Transmembrane</keyword>
<reference evidence="3" key="2">
    <citation type="submission" date="2023-06" db="EMBL/GenBank/DDBJ databases">
        <title>Isolation and genome sequencing of cytomegaloviruses from Natal multimammate mice (Mastomys natalensis).</title>
        <authorList>
            <person name="Jarvis M.A."/>
            <person name="Davison A.J."/>
        </authorList>
    </citation>
    <scope>NUCLEOTIDE SEQUENCE</scope>
    <source>
        <strain evidence="3">Mnat29</strain>
        <strain evidence="4">Mnat36</strain>
    </source>
</reference>
<evidence type="ECO:0000259" key="2">
    <source>
        <dbReference type="Pfam" id="PF22158"/>
    </source>
</evidence>
<protein>
    <submittedName>
        <fullName evidence="3">Membrane protein a146</fullName>
    </submittedName>
</protein>
<sequence>MKNYFLIIGLISTLIGISARGSARRPKRETITVVISMVCYGPIPHFIAVISLSNTLAIHTVDFKGWDDYGTIFGYGWTELNGSTVEYPFLTVQREHLKTLRATIGPLNDVYGVKYECTFNRTSLLGCTVLNLKDGVPVTFYASEYFNGTEYSVTYGNWTGMEKLIKGKETSILHNGAVELFQRWTDAMKIIYHADISPTYRFNTKYGKTNRTYCQMWTQSPTEYIIALKGPDNTTVFGNLIKGWFATYIHVHNDTSQDVDVSRIVCEVRSVYGNWTQTKRHPLYKKPILPRVNPTTESEITTVVETTSISTGLMWTTTEPRRASSAKSSTTEPRTVSLQSSTSTAFTETVNATIFHINLTNNAYITKVTNETFAISDEPEEVSQNINITAAIVAVVVLTIIFISICVTMICCRKLRIGFLDIAGLRERCRNVTKVSWYRTVEE</sequence>
<evidence type="ECO:0000313" key="3">
    <source>
        <dbReference type="EMBL" id="WEG68859.1"/>
    </source>
</evidence>
<gene>
    <name evidence="3" type="primary">a146</name>
</gene>
<dbReference type="Pfam" id="PF22158">
    <property type="entry name" value="M157_N_1"/>
    <property type="match status" value="1"/>
</dbReference>
<feature type="domain" description="M152 N-terminal" evidence="2">
    <location>
        <begin position="75"/>
        <end position="190"/>
    </location>
</feature>
<organism evidence="3">
    <name type="scientific">Mastomys natalensis cytomegalovirus 1</name>
    <dbReference type="NCBI Taxonomy" id="2973541"/>
    <lineage>
        <taxon>Viruses</taxon>
        <taxon>Duplodnaviria</taxon>
        <taxon>Heunggongvirae</taxon>
        <taxon>Peploviricota</taxon>
        <taxon>Herviviricetes</taxon>
        <taxon>Herpesvirales</taxon>
        <taxon>Orthoherpesviridae</taxon>
        <taxon>Betaherpesvirinae</taxon>
        <taxon>Muromegalovirus</taxon>
    </lineage>
</organism>
<feature type="transmembrane region" description="Helical" evidence="1">
    <location>
        <begin position="388"/>
        <end position="412"/>
    </location>
</feature>